<evidence type="ECO:0000313" key="3">
    <source>
        <dbReference type="Proteomes" id="UP000290407"/>
    </source>
</evidence>
<keyword evidence="3" id="KW-1185">Reference proteome</keyword>
<feature type="region of interest" description="Disordered" evidence="1">
    <location>
        <begin position="116"/>
        <end position="180"/>
    </location>
</feature>
<feature type="compositionally biased region" description="Low complexity" evidence="1">
    <location>
        <begin position="137"/>
        <end position="148"/>
    </location>
</feature>
<reference evidence="2 3" key="1">
    <citation type="submission" date="2019-01" db="EMBL/GenBank/DDBJ databases">
        <title>Spirosoma flava sp. nov., a propanil-degrading bacterium isolated from herbicide-contaminated soil.</title>
        <authorList>
            <person name="Zhang L."/>
            <person name="Jiang J.-D."/>
        </authorList>
    </citation>
    <scope>NUCLEOTIDE SEQUENCE [LARGE SCALE GENOMIC DNA]</scope>
    <source>
        <strain evidence="2 3">TY50</strain>
    </source>
</reference>
<name>A0A4Q2UJ20_9BACT</name>
<comment type="caution">
    <text evidence="2">The sequence shown here is derived from an EMBL/GenBank/DDBJ whole genome shotgun (WGS) entry which is preliminary data.</text>
</comment>
<dbReference type="Proteomes" id="UP000290407">
    <property type="component" value="Unassembled WGS sequence"/>
</dbReference>
<feature type="region of interest" description="Disordered" evidence="1">
    <location>
        <begin position="1"/>
        <end position="25"/>
    </location>
</feature>
<accession>A0A4Q2UJ20</accession>
<dbReference type="AlphaFoldDB" id="A0A4Q2UJ20"/>
<sequence>MTQAPSSQLIRIARPGTDNSSHSKAQREFNRLTETISTLEAEIATLRTSAHTLQQRLRAEYLPLLHSYNQQRAELVRLFDRACDRPETTRSERRKLIDQIITLADELVNEHGLDDLRPLLDKYDPGNRNTDDDISTESEPAQPAEEPSAGPPPGDPANQKAKSAKKQARDAKRQLDERNSTKAVRTLYMDLVKTFHPDREPDEAEKERKTTIMQRVTEAYEKSDLMALLRLQLEFNRIDQQQLDTLVDEQLRYYNRILKQQADELNDELARIRSQLASIFGKPAVLLNSTLNLEYSLASDIRALKRALKTVKSDLKALRDPAVLSLWLNAYQR</sequence>
<proteinExistence type="predicted"/>
<gene>
    <name evidence="2" type="ORF">EQG79_17105</name>
</gene>
<feature type="compositionally biased region" description="Basic and acidic residues" evidence="1">
    <location>
        <begin position="116"/>
        <end position="131"/>
    </location>
</feature>
<evidence type="ECO:0000256" key="1">
    <source>
        <dbReference type="SAM" id="MobiDB-lite"/>
    </source>
</evidence>
<evidence type="ECO:0008006" key="4">
    <source>
        <dbReference type="Google" id="ProtNLM"/>
    </source>
</evidence>
<dbReference type="InterPro" id="IPR036869">
    <property type="entry name" value="J_dom_sf"/>
</dbReference>
<protein>
    <recommendedName>
        <fullName evidence="4">J domain-containing protein</fullName>
    </recommendedName>
</protein>
<dbReference type="RefSeq" id="WP_129602790.1">
    <property type="nucleotide sequence ID" value="NZ_SBLB01000004.1"/>
</dbReference>
<dbReference type="EMBL" id="SBLB01000004">
    <property type="protein sequence ID" value="RYC69116.1"/>
    <property type="molecule type" value="Genomic_DNA"/>
</dbReference>
<dbReference type="SUPFAM" id="SSF46565">
    <property type="entry name" value="Chaperone J-domain"/>
    <property type="match status" value="1"/>
</dbReference>
<evidence type="ECO:0000313" key="2">
    <source>
        <dbReference type="EMBL" id="RYC69116.1"/>
    </source>
</evidence>
<dbReference type="Gene3D" id="1.10.287.110">
    <property type="entry name" value="DnaJ domain"/>
    <property type="match status" value="1"/>
</dbReference>
<feature type="compositionally biased region" description="Basic and acidic residues" evidence="1">
    <location>
        <begin position="167"/>
        <end position="180"/>
    </location>
</feature>
<organism evidence="2 3">
    <name type="scientific">Spirosoma sordidisoli</name>
    <dbReference type="NCBI Taxonomy" id="2502893"/>
    <lineage>
        <taxon>Bacteria</taxon>
        <taxon>Pseudomonadati</taxon>
        <taxon>Bacteroidota</taxon>
        <taxon>Cytophagia</taxon>
        <taxon>Cytophagales</taxon>
        <taxon>Cytophagaceae</taxon>
        <taxon>Spirosoma</taxon>
    </lineage>
</organism>